<accession>A0ABP0PQM7</accession>
<feature type="transmembrane region" description="Helical" evidence="1">
    <location>
        <begin position="76"/>
        <end position="95"/>
    </location>
</feature>
<evidence type="ECO:0008006" key="4">
    <source>
        <dbReference type="Google" id="ProtNLM"/>
    </source>
</evidence>
<keyword evidence="1" id="KW-1133">Transmembrane helix</keyword>
<feature type="transmembrane region" description="Helical" evidence="1">
    <location>
        <begin position="163"/>
        <end position="182"/>
    </location>
</feature>
<protein>
    <recommendedName>
        <fullName evidence="4">Transmembrane protein</fullName>
    </recommendedName>
</protein>
<dbReference type="EMBL" id="CAXAMN010023540">
    <property type="protein sequence ID" value="CAK9078325.1"/>
    <property type="molecule type" value="Genomic_DNA"/>
</dbReference>
<keyword evidence="1" id="KW-0812">Transmembrane</keyword>
<dbReference type="Proteomes" id="UP001642484">
    <property type="component" value="Unassembled WGS sequence"/>
</dbReference>
<feature type="transmembrane region" description="Helical" evidence="1">
    <location>
        <begin position="132"/>
        <end position="151"/>
    </location>
</feature>
<gene>
    <name evidence="2" type="ORF">CCMP2556_LOCUS38602</name>
</gene>
<sequence length="271" mass="30048">RWPSQPGKMPLYVQRAFVVKMFGALALQILTCLALMLPIHRLCEQFHFMAYVPNNGTSTSVFADVMPMNQPGILLGFYYGLSFLCMMMLVVQWWLRNRHPINYFCAFLSTVLVGCFFGISDEMLLVQIHTRLLSVVVTTMTISCISCWLFLRDGWCRNLTAATLVSIGLGWIASTLLVMLVSQVLDPVNSIGKTCTAALLSAFVLTFLLVHSWNSLMNCKVDDLVGIIAVMDASLLAVVSLPFLFLLLAFCAPSSAMQVQNGEANEAQNQV</sequence>
<feature type="transmembrane region" description="Helical" evidence="1">
    <location>
        <begin position="194"/>
        <end position="213"/>
    </location>
</feature>
<keyword evidence="1" id="KW-0472">Membrane</keyword>
<evidence type="ECO:0000256" key="1">
    <source>
        <dbReference type="SAM" id="Phobius"/>
    </source>
</evidence>
<feature type="transmembrane region" description="Helical" evidence="1">
    <location>
        <begin position="101"/>
        <end position="120"/>
    </location>
</feature>
<keyword evidence="3" id="KW-1185">Reference proteome</keyword>
<reference evidence="2 3" key="1">
    <citation type="submission" date="2024-02" db="EMBL/GenBank/DDBJ databases">
        <authorList>
            <person name="Chen Y."/>
            <person name="Shah S."/>
            <person name="Dougan E. K."/>
            <person name="Thang M."/>
            <person name="Chan C."/>
        </authorList>
    </citation>
    <scope>NUCLEOTIDE SEQUENCE [LARGE SCALE GENOMIC DNA]</scope>
</reference>
<proteinExistence type="predicted"/>
<feature type="non-terminal residue" evidence="2">
    <location>
        <position position="1"/>
    </location>
</feature>
<name>A0ABP0PQM7_9DINO</name>
<evidence type="ECO:0000313" key="3">
    <source>
        <dbReference type="Proteomes" id="UP001642484"/>
    </source>
</evidence>
<comment type="caution">
    <text evidence="2">The sequence shown here is derived from an EMBL/GenBank/DDBJ whole genome shotgun (WGS) entry which is preliminary data.</text>
</comment>
<feature type="transmembrane region" description="Helical" evidence="1">
    <location>
        <begin position="12"/>
        <end position="39"/>
    </location>
</feature>
<feature type="transmembrane region" description="Helical" evidence="1">
    <location>
        <begin position="225"/>
        <end position="250"/>
    </location>
</feature>
<organism evidence="2 3">
    <name type="scientific">Durusdinium trenchii</name>
    <dbReference type="NCBI Taxonomy" id="1381693"/>
    <lineage>
        <taxon>Eukaryota</taxon>
        <taxon>Sar</taxon>
        <taxon>Alveolata</taxon>
        <taxon>Dinophyceae</taxon>
        <taxon>Suessiales</taxon>
        <taxon>Symbiodiniaceae</taxon>
        <taxon>Durusdinium</taxon>
    </lineage>
</organism>
<evidence type="ECO:0000313" key="2">
    <source>
        <dbReference type="EMBL" id="CAK9078325.1"/>
    </source>
</evidence>